<keyword evidence="2" id="KW-1133">Transmembrane helix</keyword>
<dbReference type="InterPro" id="IPR001734">
    <property type="entry name" value="Na/solute_symporter"/>
</dbReference>
<gene>
    <name evidence="3" type="ORF">C7437_102142</name>
</gene>
<feature type="transmembrane region" description="Helical" evidence="2">
    <location>
        <begin position="52"/>
        <end position="81"/>
    </location>
</feature>
<evidence type="ECO:0000313" key="4">
    <source>
        <dbReference type="Proteomes" id="UP000248646"/>
    </source>
</evidence>
<keyword evidence="4" id="KW-1185">Reference proteome</keyword>
<dbReference type="Pfam" id="PF00474">
    <property type="entry name" value="SSF"/>
    <property type="match status" value="1"/>
</dbReference>
<dbReference type="Proteomes" id="UP000248646">
    <property type="component" value="Unassembled WGS sequence"/>
</dbReference>
<evidence type="ECO:0000256" key="1">
    <source>
        <dbReference type="RuleBase" id="RU362091"/>
    </source>
</evidence>
<keyword evidence="2" id="KW-0812">Transmembrane</keyword>
<sequence length="122" mass="13146">MLHHSILMGTLPIRFGATAFVGADIIIAANPAENMAAPLLSQALSGDLLMSFVSVATFATILAVAAGFIGGWIGTLVGARADQRKYWIEINIVITTRKSRRYELVTLSLTHTFCLFVKVLVP</sequence>
<evidence type="ECO:0000313" key="3">
    <source>
        <dbReference type="EMBL" id="PZX05683.1"/>
    </source>
</evidence>
<feature type="transmembrane region" description="Helical" evidence="2">
    <location>
        <begin position="12"/>
        <end position="32"/>
    </location>
</feature>
<evidence type="ECO:0000256" key="2">
    <source>
        <dbReference type="SAM" id="Phobius"/>
    </source>
</evidence>
<dbReference type="AlphaFoldDB" id="A0A2W7MFS0"/>
<keyword evidence="2" id="KW-0472">Membrane</keyword>
<protein>
    <submittedName>
        <fullName evidence="3">Sodium:solute symporter family protein</fullName>
    </submittedName>
</protein>
<comment type="caution">
    <text evidence="3">The sequence shown here is derived from an EMBL/GenBank/DDBJ whole genome shotgun (WGS) entry which is preliminary data.</text>
</comment>
<accession>A0A2W7MFS0</accession>
<dbReference type="GO" id="GO:0022857">
    <property type="term" value="F:transmembrane transporter activity"/>
    <property type="evidence" value="ECO:0007669"/>
    <property type="project" value="InterPro"/>
</dbReference>
<dbReference type="EMBL" id="QKZI01000002">
    <property type="protein sequence ID" value="PZX05683.1"/>
    <property type="molecule type" value="Genomic_DNA"/>
</dbReference>
<reference evidence="3 4" key="1">
    <citation type="submission" date="2018-06" db="EMBL/GenBank/DDBJ databases">
        <title>Genomic Encyclopedia of Type Strains, Phase IV (KMG-IV): sequencing the most valuable type-strain genomes for metagenomic binning, comparative biology and taxonomic classification.</title>
        <authorList>
            <person name="Goeker M."/>
        </authorList>
    </citation>
    <scope>NUCLEOTIDE SEQUENCE [LARGE SCALE GENOMIC DNA]</scope>
    <source>
        <strain evidence="3 4">DSM 5</strain>
    </source>
</reference>
<comment type="similarity">
    <text evidence="1">Belongs to the sodium:solute symporter (SSF) (TC 2.A.21) family.</text>
</comment>
<organism evidence="3 4">
    <name type="scientific">Psychrobacillus insolitus</name>
    <dbReference type="NCBI Taxonomy" id="1461"/>
    <lineage>
        <taxon>Bacteria</taxon>
        <taxon>Bacillati</taxon>
        <taxon>Bacillota</taxon>
        <taxon>Bacilli</taxon>
        <taxon>Bacillales</taxon>
        <taxon>Bacillaceae</taxon>
        <taxon>Psychrobacillus</taxon>
    </lineage>
</organism>
<proteinExistence type="inferred from homology"/>
<name>A0A2W7MFS0_9BACI</name>
<dbReference type="GO" id="GO:0016020">
    <property type="term" value="C:membrane"/>
    <property type="evidence" value="ECO:0007669"/>
    <property type="project" value="InterPro"/>
</dbReference>